<dbReference type="PaxDb" id="665571-STHERM_c02060"/>
<dbReference type="HOGENOM" id="CLU_074356_2_0_12"/>
<dbReference type="Pfam" id="PF17131">
    <property type="entry name" value="LolA_like"/>
    <property type="match status" value="1"/>
</dbReference>
<dbReference type="InterPro" id="IPR052944">
    <property type="entry name" value="Sporulation_related"/>
</dbReference>
<protein>
    <submittedName>
        <fullName evidence="2">Predicted outer membrane protein involved in lipoprotein sorting</fullName>
    </submittedName>
</protein>
<organism evidence="2 3">
    <name type="scientific">Winmispira thermophila (strain ATCC 49972 / DSM 6192 / RI 19.B1)</name>
    <name type="common">Spirochaeta thermophila</name>
    <dbReference type="NCBI Taxonomy" id="665571"/>
    <lineage>
        <taxon>Bacteria</taxon>
        <taxon>Pseudomonadati</taxon>
        <taxon>Spirochaetota</taxon>
        <taxon>Spirochaetia</taxon>
        <taxon>Winmispirales</taxon>
        <taxon>Winmispiraceae</taxon>
        <taxon>Winmispira</taxon>
    </lineage>
</organism>
<dbReference type="Gene3D" id="2.50.20.10">
    <property type="entry name" value="Lipoprotein localisation LolA/LolB/LppX"/>
    <property type="match status" value="1"/>
</dbReference>
<evidence type="ECO:0000259" key="1">
    <source>
        <dbReference type="Pfam" id="PF17131"/>
    </source>
</evidence>
<proteinExistence type="predicted"/>
<sequence length="246" mass="28208">MNTRRIASTLLVFLLAGGLLSALTPEEILDLVEENQTFSTFRGEGKMVITDRFGTRTKTFRFYAKGEEQSLIEFTSIDEAGQKILRTEDEIYLYYPDAEELIRLQGAALRESVAGSDLSYEDLTGGKELKDKYRVRLEGEETANGRPCYVLVLEAKVKDVAYPRQKLWVDKELFVGWKAQYFALSGKVLKEVEVKEIEEIKGHSIPVHYVFRDMLKRNSSTEFLISGIEVDIPLDERIFSLEELTW</sequence>
<reference key="1">
    <citation type="submission" date="2009-08" db="EMBL/GenBank/DDBJ databases">
        <title>The genome sequence of Spirochaeta thermophila DSM6192.</title>
        <authorList>
            <person name="Angelov A."/>
            <person name="Mientus M."/>
            <person name="Wittenberg S."/>
            <person name="Lehmann R."/>
            <person name="Liesegang H."/>
            <person name="Daniel R."/>
            <person name="Liebl W."/>
        </authorList>
    </citation>
    <scope>NUCLEOTIDE SEQUENCE</scope>
    <source>
        <strain>DSM 6192</strain>
    </source>
</reference>
<evidence type="ECO:0000313" key="2">
    <source>
        <dbReference type="EMBL" id="ADN01180.1"/>
    </source>
</evidence>
<dbReference type="CDD" id="cd16329">
    <property type="entry name" value="LolA_like"/>
    <property type="match status" value="1"/>
</dbReference>
<dbReference type="EMBL" id="CP001698">
    <property type="protein sequence ID" value="ADN01180.1"/>
    <property type="molecule type" value="Genomic_DNA"/>
</dbReference>
<dbReference type="PANTHER" id="PTHR37507">
    <property type="entry name" value="SPORULATION PROTEIN YDCC"/>
    <property type="match status" value="1"/>
</dbReference>
<evidence type="ECO:0000313" key="3">
    <source>
        <dbReference type="Proteomes" id="UP000001296"/>
    </source>
</evidence>
<gene>
    <name evidence="2" type="ordered locus">STHERM_c02060</name>
</gene>
<dbReference type="eggNOG" id="COG2834">
    <property type="taxonomic scope" value="Bacteria"/>
</dbReference>
<dbReference type="AlphaFoldDB" id="E0RNQ7"/>
<keyword evidence="2" id="KW-0449">Lipoprotein</keyword>
<dbReference type="Proteomes" id="UP000001296">
    <property type="component" value="Chromosome"/>
</dbReference>
<reference evidence="2 3" key="2">
    <citation type="journal article" date="2010" name="J. Bacteriol.">
        <title>Genome sequence of the polysaccharide-degrading, thermophilic anaerobe Spirochaeta thermophila DSM 6192.</title>
        <authorList>
            <person name="Angelov A."/>
            <person name="Liebl S."/>
            <person name="Ballschmiter M."/>
            <person name="Bomeke M."/>
            <person name="Lehmann R."/>
            <person name="Liesegang H."/>
            <person name="Daniel R."/>
            <person name="Liebl W."/>
        </authorList>
    </citation>
    <scope>NUCLEOTIDE SEQUENCE [LARGE SCALE GENOMIC DNA]</scope>
    <source>
        <strain evidence="3">ATCC 49972 / DSM 6192 / RI 19.B1</strain>
    </source>
</reference>
<name>E0RNQ7_WINT6</name>
<dbReference type="RefSeq" id="WP_013313021.1">
    <property type="nucleotide sequence ID" value="NC_014484.1"/>
</dbReference>
<dbReference type="InterPro" id="IPR033399">
    <property type="entry name" value="TP_0789-like"/>
</dbReference>
<feature type="domain" description="Uncharacterized protein TP-0789" evidence="1">
    <location>
        <begin position="66"/>
        <end position="245"/>
    </location>
</feature>
<accession>E0RNQ7</accession>
<dbReference type="KEGG" id="sta:STHERM_c02060"/>
<dbReference type="PANTHER" id="PTHR37507:SF2">
    <property type="entry name" value="SPORULATION PROTEIN YDCC"/>
    <property type="match status" value="1"/>
</dbReference>